<feature type="transmembrane region" description="Helical" evidence="2">
    <location>
        <begin position="174"/>
        <end position="192"/>
    </location>
</feature>
<name>B4JK09_DROGR</name>
<dbReference type="PhylomeDB" id="B4JK09"/>
<dbReference type="OMA" id="STMDVCM"/>
<feature type="transmembrane region" description="Helical" evidence="2">
    <location>
        <begin position="85"/>
        <end position="103"/>
    </location>
</feature>
<feature type="transmembrane region" description="Helical" evidence="2">
    <location>
        <begin position="554"/>
        <end position="576"/>
    </location>
</feature>
<dbReference type="FunFam" id="1.20.1250.20:FF:000434">
    <property type="entry name" value="Blast:Monocarboxylate transporter 4"/>
    <property type="match status" value="1"/>
</dbReference>
<evidence type="ECO:0000313" key="3">
    <source>
        <dbReference type="EMBL" id="EDV99911.1"/>
    </source>
</evidence>
<feature type="transmembrane region" description="Helical" evidence="2">
    <location>
        <begin position="522"/>
        <end position="542"/>
    </location>
</feature>
<keyword evidence="2" id="KW-0812">Transmembrane</keyword>
<evidence type="ECO:0000256" key="1">
    <source>
        <dbReference type="SAM" id="MobiDB-lite"/>
    </source>
</evidence>
<feature type="transmembrane region" description="Helical" evidence="2">
    <location>
        <begin position="115"/>
        <end position="136"/>
    </location>
</feature>
<feature type="region of interest" description="Disordered" evidence="1">
    <location>
        <begin position="618"/>
        <end position="638"/>
    </location>
</feature>
<evidence type="ECO:0000313" key="4">
    <source>
        <dbReference type="Proteomes" id="UP000001070"/>
    </source>
</evidence>
<sequence length="665" mass="72158">MTTKPPRKVAPDGGWGWVACFGVSLVNLATRSIEPSFGLLFGDTLKNLNVGTTGAAVIISTMDVCMNFSGLFVGPLLKEFSYRKVAIAGSLLCGLGLALTSSANTMAHILSTYGVINGIGVGLSTSAAFVALNHYFKYKRGQAVGLSMAGTAMGMLIMPQLVRILLECYDFRGAVLLLSGVALNAIVGSVLLQPVKWHMKEEFDDEELICISALPTPQPQMNFGTPGGGTAANPPPSFKVIKEDGNEEDALPELNTLLFNKHHSHNHQSMRKNYSEMAMNTMNGSRLGLTKRPTFPRIMSLAGVQSADVGSGSGGYPSQAEVNTTIVRCRKASVTSNLSYMDFTGSILQVHLNTGDDEFERNDRELRRVGTATGSILGGHRDSFIKMKPTEDEKQQSERTDEEAKKKKTGFWRRFADLLDIAMLKDKMFLNLLFGLSIFYVAEMNFKMVTPFFFANLGYSKSDVAYCLSITAITDIAARIVLPPLFDRTTIRKRTIFLVSIIFVALTRSIMAEQTEWNQLMIWLSICGFFRGSALSNFTLTVSEYCSLEKLPSAFGWHLVGKAVFVISFGPLIGLIRDVSESYPICIHAQSVCIMICALAWSIEYLVEFVQSRRRTGDAAQQMPTQDTPAAAGSESGAAAATGAAAAAAAGEAPTAETARKDAKL</sequence>
<dbReference type="KEGG" id="dgr:6565462"/>
<feature type="transmembrane region" description="Helical" evidence="2">
    <location>
        <begin position="50"/>
        <end position="73"/>
    </location>
</feature>
<dbReference type="Proteomes" id="UP000001070">
    <property type="component" value="Unassembled WGS sequence"/>
</dbReference>
<accession>B4JK09</accession>
<feature type="transmembrane region" description="Helical" evidence="2">
    <location>
        <begin position="143"/>
        <end position="162"/>
    </location>
</feature>
<keyword evidence="2" id="KW-0472">Membrane</keyword>
<dbReference type="eggNOG" id="KOG2504">
    <property type="taxonomic scope" value="Eukaryota"/>
</dbReference>
<dbReference type="Pfam" id="PF07690">
    <property type="entry name" value="MFS_1"/>
    <property type="match status" value="2"/>
</dbReference>
<dbReference type="AlphaFoldDB" id="B4JK09"/>
<feature type="transmembrane region" description="Helical" evidence="2">
    <location>
        <begin position="494"/>
        <end position="510"/>
    </location>
</feature>
<dbReference type="InterPro" id="IPR050327">
    <property type="entry name" value="Proton-linked_MCT"/>
</dbReference>
<dbReference type="InterPro" id="IPR036259">
    <property type="entry name" value="MFS_trans_sf"/>
</dbReference>
<dbReference type="FunFam" id="1.20.1250.20:FF:000437">
    <property type="entry name" value="Blast:Monocarboxylate transporter 4"/>
    <property type="match status" value="1"/>
</dbReference>
<feature type="transmembrane region" description="Helical" evidence="2">
    <location>
        <begin position="464"/>
        <end position="482"/>
    </location>
</feature>
<feature type="transmembrane region" description="Helical" evidence="2">
    <location>
        <begin position="582"/>
        <end position="607"/>
    </location>
</feature>
<dbReference type="HOGENOM" id="CLU_001265_59_2_1"/>
<feature type="compositionally biased region" description="Low complexity" evidence="1">
    <location>
        <begin position="628"/>
        <end position="638"/>
    </location>
</feature>
<gene>
    <name evidence="3" type="primary">Dgri\GH12136</name>
    <name evidence="3" type="ORF">Dgri_GH12136</name>
</gene>
<dbReference type="SUPFAM" id="SSF103473">
    <property type="entry name" value="MFS general substrate transporter"/>
    <property type="match status" value="1"/>
</dbReference>
<feature type="transmembrane region" description="Helical" evidence="2">
    <location>
        <begin position="428"/>
        <end position="444"/>
    </location>
</feature>
<evidence type="ECO:0000256" key="2">
    <source>
        <dbReference type="SAM" id="Phobius"/>
    </source>
</evidence>
<dbReference type="PANTHER" id="PTHR11360:SF163">
    <property type="entry name" value="MONOCARBOXYLATE TRANSPORTER 9-LIKE PROTEIN"/>
    <property type="match status" value="1"/>
</dbReference>
<dbReference type="PANTHER" id="PTHR11360">
    <property type="entry name" value="MONOCARBOXYLATE TRANSPORTER"/>
    <property type="match status" value="1"/>
</dbReference>
<dbReference type="OrthoDB" id="5667at2759"/>
<dbReference type="EMBL" id="CH916370">
    <property type="protein sequence ID" value="EDV99911.1"/>
    <property type="molecule type" value="Genomic_DNA"/>
</dbReference>
<dbReference type="Gene3D" id="1.20.1250.20">
    <property type="entry name" value="MFS general substrate transporter like domains"/>
    <property type="match status" value="2"/>
</dbReference>
<keyword evidence="4" id="KW-1185">Reference proteome</keyword>
<dbReference type="GO" id="GO:0008028">
    <property type="term" value="F:monocarboxylic acid transmembrane transporter activity"/>
    <property type="evidence" value="ECO:0007669"/>
    <property type="project" value="TreeGrafter"/>
</dbReference>
<feature type="transmembrane region" description="Helical" evidence="2">
    <location>
        <begin position="12"/>
        <end position="30"/>
    </location>
</feature>
<organism evidence="4">
    <name type="scientific">Drosophila grimshawi</name>
    <name type="common">Hawaiian fruit fly</name>
    <name type="synonym">Idiomyia grimshawi</name>
    <dbReference type="NCBI Taxonomy" id="7222"/>
    <lineage>
        <taxon>Eukaryota</taxon>
        <taxon>Metazoa</taxon>
        <taxon>Ecdysozoa</taxon>
        <taxon>Arthropoda</taxon>
        <taxon>Hexapoda</taxon>
        <taxon>Insecta</taxon>
        <taxon>Pterygota</taxon>
        <taxon>Neoptera</taxon>
        <taxon>Endopterygota</taxon>
        <taxon>Diptera</taxon>
        <taxon>Brachycera</taxon>
        <taxon>Muscomorpha</taxon>
        <taxon>Ephydroidea</taxon>
        <taxon>Drosophilidae</taxon>
        <taxon>Drosophila</taxon>
        <taxon>Hawaiian Drosophila</taxon>
    </lineage>
</organism>
<protein>
    <submittedName>
        <fullName evidence="3">GH12136</fullName>
    </submittedName>
</protein>
<reference evidence="3 4" key="1">
    <citation type="journal article" date="2007" name="Nature">
        <title>Evolution of genes and genomes on the Drosophila phylogeny.</title>
        <authorList>
            <consortium name="Drosophila 12 Genomes Consortium"/>
            <person name="Clark A.G."/>
            <person name="Eisen M.B."/>
            <person name="Smith D.R."/>
            <person name="Bergman C.M."/>
            <person name="Oliver B."/>
            <person name="Markow T.A."/>
            <person name="Kaufman T.C."/>
            <person name="Kellis M."/>
            <person name="Gelbart W."/>
            <person name="Iyer V.N."/>
            <person name="Pollard D.A."/>
            <person name="Sackton T.B."/>
            <person name="Larracuente A.M."/>
            <person name="Singh N.D."/>
            <person name="Abad J.P."/>
            <person name="Abt D.N."/>
            <person name="Adryan B."/>
            <person name="Aguade M."/>
            <person name="Akashi H."/>
            <person name="Anderson W.W."/>
            <person name="Aquadro C.F."/>
            <person name="Ardell D.H."/>
            <person name="Arguello R."/>
            <person name="Artieri C.G."/>
            <person name="Barbash D.A."/>
            <person name="Barker D."/>
            <person name="Barsanti P."/>
            <person name="Batterham P."/>
            <person name="Batzoglou S."/>
            <person name="Begun D."/>
            <person name="Bhutkar A."/>
            <person name="Blanco E."/>
            <person name="Bosak S.A."/>
            <person name="Bradley R.K."/>
            <person name="Brand A.D."/>
            <person name="Brent M.R."/>
            <person name="Brooks A.N."/>
            <person name="Brown R.H."/>
            <person name="Butlin R.K."/>
            <person name="Caggese C."/>
            <person name="Calvi B.R."/>
            <person name="Bernardo de Carvalho A."/>
            <person name="Caspi A."/>
            <person name="Castrezana S."/>
            <person name="Celniker S.E."/>
            <person name="Chang J.L."/>
            <person name="Chapple C."/>
            <person name="Chatterji S."/>
            <person name="Chinwalla A."/>
            <person name="Civetta A."/>
            <person name="Clifton S.W."/>
            <person name="Comeron J.M."/>
            <person name="Costello J.C."/>
            <person name="Coyne J.A."/>
            <person name="Daub J."/>
            <person name="David R.G."/>
            <person name="Delcher A.L."/>
            <person name="Delehaunty K."/>
            <person name="Do C.B."/>
            <person name="Ebling H."/>
            <person name="Edwards K."/>
            <person name="Eickbush T."/>
            <person name="Evans J.D."/>
            <person name="Filipski A."/>
            <person name="Findeiss S."/>
            <person name="Freyhult E."/>
            <person name="Fulton L."/>
            <person name="Fulton R."/>
            <person name="Garcia A.C."/>
            <person name="Gardiner A."/>
            <person name="Garfield D.A."/>
            <person name="Garvin B.E."/>
            <person name="Gibson G."/>
            <person name="Gilbert D."/>
            <person name="Gnerre S."/>
            <person name="Godfrey J."/>
            <person name="Good R."/>
            <person name="Gotea V."/>
            <person name="Gravely B."/>
            <person name="Greenberg A.J."/>
            <person name="Griffiths-Jones S."/>
            <person name="Gross S."/>
            <person name="Guigo R."/>
            <person name="Gustafson E.A."/>
            <person name="Haerty W."/>
            <person name="Hahn M.W."/>
            <person name="Halligan D.L."/>
            <person name="Halpern A.L."/>
            <person name="Halter G.M."/>
            <person name="Han M.V."/>
            <person name="Heger A."/>
            <person name="Hillier L."/>
            <person name="Hinrichs A.S."/>
            <person name="Holmes I."/>
            <person name="Hoskins R.A."/>
            <person name="Hubisz M.J."/>
            <person name="Hultmark D."/>
            <person name="Huntley M.A."/>
            <person name="Jaffe D.B."/>
            <person name="Jagadeeshan S."/>
            <person name="Jeck W.R."/>
            <person name="Johnson J."/>
            <person name="Jones C.D."/>
            <person name="Jordan W.C."/>
            <person name="Karpen G.H."/>
            <person name="Kataoka E."/>
            <person name="Keightley P.D."/>
            <person name="Kheradpour P."/>
            <person name="Kirkness E.F."/>
            <person name="Koerich L.B."/>
            <person name="Kristiansen K."/>
            <person name="Kudrna D."/>
            <person name="Kulathinal R.J."/>
            <person name="Kumar S."/>
            <person name="Kwok R."/>
            <person name="Lander E."/>
            <person name="Langley C.H."/>
            <person name="Lapoint R."/>
            <person name="Lazzaro B.P."/>
            <person name="Lee S.J."/>
            <person name="Levesque L."/>
            <person name="Li R."/>
            <person name="Lin C.F."/>
            <person name="Lin M.F."/>
            <person name="Lindblad-Toh K."/>
            <person name="Llopart A."/>
            <person name="Long M."/>
            <person name="Low L."/>
            <person name="Lozovsky E."/>
            <person name="Lu J."/>
            <person name="Luo M."/>
            <person name="Machado C.A."/>
            <person name="Makalowski W."/>
            <person name="Marzo M."/>
            <person name="Matsuda M."/>
            <person name="Matzkin L."/>
            <person name="McAllister B."/>
            <person name="McBride C.S."/>
            <person name="McKernan B."/>
            <person name="McKernan K."/>
            <person name="Mendez-Lago M."/>
            <person name="Minx P."/>
            <person name="Mollenhauer M.U."/>
            <person name="Montooth K."/>
            <person name="Mount S.M."/>
            <person name="Mu X."/>
            <person name="Myers E."/>
            <person name="Negre B."/>
            <person name="Newfeld S."/>
            <person name="Nielsen R."/>
            <person name="Noor M.A."/>
            <person name="O'Grady P."/>
            <person name="Pachter L."/>
            <person name="Papaceit M."/>
            <person name="Parisi M.J."/>
            <person name="Parisi M."/>
            <person name="Parts L."/>
            <person name="Pedersen J.S."/>
            <person name="Pesole G."/>
            <person name="Phillippy A.M."/>
            <person name="Ponting C.P."/>
            <person name="Pop M."/>
            <person name="Porcelli D."/>
            <person name="Powell J.R."/>
            <person name="Prohaska S."/>
            <person name="Pruitt K."/>
            <person name="Puig M."/>
            <person name="Quesneville H."/>
            <person name="Ram K.R."/>
            <person name="Rand D."/>
            <person name="Rasmussen M.D."/>
            <person name="Reed L.K."/>
            <person name="Reenan R."/>
            <person name="Reily A."/>
            <person name="Remington K.A."/>
            <person name="Rieger T.T."/>
            <person name="Ritchie M.G."/>
            <person name="Robin C."/>
            <person name="Rogers Y.H."/>
            <person name="Rohde C."/>
            <person name="Rozas J."/>
            <person name="Rubenfield M.J."/>
            <person name="Ruiz A."/>
            <person name="Russo S."/>
            <person name="Salzberg S.L."/>
            <person name="Sanchez-Gracia A."/>
            <person name="Saranga D.J."/>
            <person name="Sato H."/>
            <person name="Schaeffer S.W."/>
            <person name="Schatz M.C."/>
            <person name="Schlenke T."/>
            <person name="Schwartz R."/>
            <person name="Segarra C."/>
            <person name="Singh R.S."/>
            <person name="Sirot L."/>
            <person name="Sirota M."/>
            <person name="Sisneros N.B."/>
            <person name="Smith C.D."/>
            <person name="Smith T.F."/>
            <person name="Spieth J."/>
            <person name="Stage D.E."/>
            <person name="Stark A."/>
            <person name="Stephan W."/>
            <person name="Strausberg R.L."/>
            <person name="Strempel S."/>
            <person name="Sturgill D."/>
            <person name="Sutton G."/>
            <person name="Sutton G.G."/>
            <person name="Tao W."/>
            <person name="Teichmann S."/>
            <person name="Tobari Y.N."/>
            <person name="Tomimura Y."/>
            <person name="Tsolas J.M."/>
            <person name="Valente V.L."/>
            <person name="Venter E."/>
            <person name="Venter J.C."/>
            <person name="Vicario S."/>
            <person name="Vieira F.G."/>
            <person name="Vilella A.J."/>
            <person name="Villasante A."/>
            <person name="Walenz B."/>
            <person name="Wang J."/>
            <person name="Wasserman M."/>
            <person name="Watts T."/>
            <person name="Wilson D."/>
            <person name="Wilson R.K."/>
            <person name="Wing R.A."/>
            <person name="Wolfner M.F."/>
            <person name="Wong A."/>
            <person name="Wong G.K."/>
            <person name="Wu C.I."/>
            <person name="Wu G."/>
            <person name="Yamamoto D."/>
            <person name="Yang H.P."/>
            <person name="Yang S.P."/>
            <person name="Yorke J.A."/>
            <person name="Yoshida K."/>
            <person name="Zdobnov E."/>
            <person name="Zhang P."/>
            <person name="Zhang Y."/>
            <person name="Zimin A.V."/>
            <person name="Baldwin J."/>
            <person name="Abdouelleil A."/>
            <person name="Abdulkadir J."/>
            <person name="Abebe A."/>
            <person name="Abera B."/>
            <person name="Abreu J."/>
            <person name="Acer S.C."/>
            <person name="Aftuck L."/>
            <person name="Alexander A."/>
            <person name="An P."/>
            <person name="Anderson E."/>
            <person name="Anderson S."/>
            <person name="Arachi H."/>
            <person name="Azer M."/>
            <person name="Bachantsang P."/>
            <person name="Barry A."/>
            <person name="Bayul T."/>
            <person name="Berlin A."/>
            <person name="Bessette D."/>
            <person name="Bloom T."/>
            <person name="Blye J."/>
            <person name="Boguslavskiy L."/>
            <person name="Bonnet C."/>
            <person name="Boukhgalter B."/>
            <person name="Bourzgui I."/>
            <person name="Brown A."/>
            <person name="Cahill P."/>
            <person name="Channer S."/>
            <person name="Cheshatsang Y."/>
            <person name="Chuda L."/>
            <person name="Citroen M."/>
            <person name="Collymore A."/>
            <person name="Cooke P."/>
            <person name="Costello M."/>
            <person name="D'Aco K."/>
            <person name="Daza R."/>
            <person name="De Haan G."/>
            <person name="DeGray S."/>
            <person name="DeMaso C."/>
            <person name="Dhargay N."/>
            <person name="Dooley K."/>
            <person name="Dooley E."/>
            <person name="Doricent M."/>
            <person name="Dorje P."/>
            <person name="Dorjee K."/>
            <person name="Dupes A."/>
            <person name="Elong R."/>
            <person name="Falk J."/>
            <person name="Farina A."/>
            <person name="Faro S."/>
            <person name="Ferguson D."/>
            <person name="Fisher S."/>
            <person name="Foley C.D."/>
            <person name="Franke A."/>
            <person name="Friedrich D."/>
            <person name="Gadbois L."/>
            <person name="Gearin G."/>
            <person name="Gearin C.R."/>
            <person name="Giannoukos G."/>
            <person name="Goode T."/>
            <person name="Graham J."/>
            <person name="Grandbois E."/>
            <person name="Grewal S."/>
            <person name="Gyaltsen K."/>
            <person name="Hafez N."/>
            <person name="Hagos B."/>
            <person name="Hall J."/>
            <person name="Henson C."/>
            <person name="Hollinger A."/>
            <person name="Honan T."/>
            <person name="Huard M.D."/>
            <person name="Hughes L."/>
            <person name="Hurhula B."/>
            <person name="Husby M.E."/>
            <person name="Kamat A."/>
            <person name="Kanga B."/>
            <person name="Kashin S."/>
            <person name="Khazanovich D."/>
            <person name="Kisner P."/>
            <person name="Lance K."/>
            <person name="Lara M."/>
            <person name="Lee W."/>
            <person name="Lennon N."/>
            <person name="Letendre F."/>
            <person name="LeVine R."/>
            <person name="Lipovsky A."/>
            <person name="Liu X."/>
            <person name="Liu J."/>
            <person name="Liu S."/>
            <person name="Lokyitsang T."/>
            <person name="Lokyitsang Y."/>
            <person name="Lubonja R."/>
            <person name="Lui A."/>
            <person name="MacDonald P."/>
            <person name="Magnisalis V."/>
            <person name="Maru K."/>
            <person name="Matthews C."/>
            <person name="McCusker W."/>
            <person name="McDonough S."/>
            <person name="Mehta T."/>
            <person name="Meldrim J."/>
            <person name="Meneus L."/>
            <person name="Mihai O."/>
            <person name="Mihalev A."/>
            <person name="Mihova T."/>
            <person name="Mittelman R."/>
            <person name="Mlenga V."/>
            <person name="Montmayeur A."/>
            <person name="Mulrain L."/>
            <person name="Navidi A."/>
            <person name="Naylor J."/>
            <person name="Negash T."/>
            <person name="Nguyen T."/>
            <person name="Nguyen N."/>
            <person name="Nicol R."/>
            <person name="Norbu C."/>
            <person name="Norbu N."/>
            <person name="Novod N."/>
            <person name="O'Neill B."/>
            <person name="Osman S."/>
            <person name="Markiewicz E."/>
            <person name="Oyono O.L."/>
            <person name="Patti C."/>
            <person name="Phunkhang P."/>
            <person name="Pierre F."/>
            <person name="Priest M."/>
            <person name="Raghuraman S."/>
            <person name="Rege F."/>
            <person name="Reyes R."/>
            <person name="Rise C."/>
            <person name="Rogov P."/>
            <person name="Ross K."/>
            <person name="Ryan E."/>
            <person name="Settipalli S."/>
            <person name="Shea T."/>
            <person name="Sherpa N."/>
            <person name="Shi L."/>
            <person name="Shih D."/>
            <person name="Sparrow T."/>
            <person name="Spaulding J."/>
            <person name="Stalker J."/>
            <person name="Stange-Thomann N."/>
            <person name="Stavropoulos S."/>
            <person name="Stone C."/>
            <person name="Strader C."/>
            <person name="Tesfaye S."/>
            <person name="Thomson T."/>
            <person name="Thoulutsang Y."/>
            <person name="Thoulutsang D."/>
            <person name="Topham K."/>
            <person name="Topping I."/>
            <person name="Tsamla T."/>
            <person name="Vassiliev H."/>
            <person name="Vo A."/>
            <person name="Wangchuk T."/>
            <person name="Wangdi T."/>
            <person name="Weiand M."/>
            <person name="Wilkinson J."/>
            <person name="Wilson A."/>
            <person name="Yadav S."/>
            <person name="Young G."/>
            <person name="Yu Q."/>
            <person name="Zembek L."/>
            <person name="Zhong D."/>
            <person name="Zimmer A."/>
            <person name="Zwirko Z."/>
            <person name="Jaffe D.B."/>
            <person name="Alvarez P."/>
            <person name="Brockman W."/>
            <person name="Butler J."/>
            <person name="Chin C."/>
            <person name="Gnerre S."/>
            <person name="Grabherr M."/>
            <person name="Kleber M."/>
            <person name="Mauceli E."/>
            <person name="MacCallum I."/>
        </authorList>
    </citation>
    <scope>NUCLEOTIDE SEQUENCE [LARGE SCALE GENOMIC DNA]</scope>
    <source>
        <strain evidence="4">Tucson 15287-2541.00</strain>
    </source>
</reference>
<proteinExistence type="predicted"/>
<dbReference type="InterPro" id="IPR011701">
    <property type="entry name" value="MFS"/>
</dbReference>
<dbReference type="InParanoid" id="B4JK09"/>
<keyword evidence="2" id="KW-1133">Transmembrane helix</keyword>